<dbReference type="PANTHER" id="PTHR24093">
    <property type="entry name" value="CATION TRANSPORTING ATPASE"/>
    <property type="match status" value="1"/>
</dbReference>
<evidence type="ECO:0000259" key="6">
    <source>
        <dbReference type="Pfam" id="PF00689"/>
    </source>
</evidence>
<evidence type="ECO:0000256" key="4">
    <source>
        <dbReference type="SAM" id="Phobius"/>
    </source>
</evidence>
<keyword evidence="4" id="KW-0812">Transmembrane</keyword>
<keyword evidence="2" id="KW-0479">Metal-binding</keyword>
<dbReference type="Proteomes" id="UP000692954">
    <property type="component" value="Unassembled WGS sequence"/>
</dbReference>
<dbReference type="GO" id="GO:0005886">
    <property type="term" value="C:plasma membrane"/>
    <property type="evidence" value="ECO:0007669"/>
    <property type="project" value="TreeGrafter"/>
</dbReference>
<gene>
    <name evidence="7" type="ORF">PSON_ATCC_30995.1.T0720066</name>
</gene>
<comment type="caution">
    <text evidence="7">The sequence shown here is derived from an EMBL/GenBank/DDBJ whole genome shotgun (WGS) entry which is preliminary data.</text>
</comment>
<dbReference type="EMBL" id="CAJJDN010000072">
    <property type="protein sequence ID" value="CAD8099526.1"/>
    <property type="molecule type" value="Genomic_DNA"/>
</dbReference>
<feature type="domain" description="Cation-transporting P-type ATPase C-terminal" evidence="6">
    <location>
        <begin position="750"/>
        <end position="903"/>
    </location>
</feature>
<feature type="transmembrane region" description="Helical" evidence="4">
    <location>
        <begin position="822"/>
        <end position="840"/>
    </location>
</feature>
<keyword evidence="4" id="KW-1133">Transmembrane helix</keyword>
<proteinExistence type="predicted"/>
<sequence length="933" mass="106363">MFKVSKEQLQKLLTSGLDQDDANCTSEFKSTKQFEECLNSNIERGLGESDIPQRQQVFGINEKEKFIPISLMSNIWSILIKPKTIFFQSMSMITLILTYLSTDGVYTNEWIESITIFVLISLNSLILESVYLKINDNNKKRQQNLEEQLKSVVVLRNGKKQTKQAKDIVVGDIVILNACDKIYVDGLIVEQFNLLINQSFLTGEDECVRKITLEEANPQEELNLVRNHLIFAESQVMSGQGKLLVLAVGPELFAQKILNQIKQERGEETPIYEKIKNISNKIEIIGFVGCIIVILIVLARYMIQYQNLNGYSTLSNILNFIIVLLSWNSSKTMIYNYQIRLAQTLKQMLNSQSLVRKQFALENLPFMNQLIICTESLYQNIYCIDSFLNDTNGELSQERFNEFPQEFKQAFIDSCIINNTYNPENESYESITEKGFYLLSQILGIKIEERKSQVTHFIPSSSKRRRITTIIDNSRVVVKGSFKVILESSNKFYSLKDGIIPIDDVLRDTIEQNLNQIRQNPGVMIAIAFRDVDLKNENVEEQIKNDNFQFDNENLTLLGFFMISNQLKSETKRIVEQIQQAGVKVILVGQDSSQTIQQVAVQAGIITSDSTITEGVDFSNLLQNRTENYKKEIEDICVISRSTPINQQNIVYELQKLGHVVGVIGDSANSAFAIKSADVGYCIGKLAMEKARESSGIVLVNDSLDQIYIGLILARNLLDSITRLVQYQITTHSQLITILIASLAIRDIVIISPLQIFWINLITDLFASIILSYCKPSANLFHTKSFNKQRFLLDIFDYIHIIILSVYIIALCILFGDQSLMVFNILVITNLFNLINSRMVQLKFNILHEFCCSWMIYISILMIGLFQYLILEQGGIVLYSFNGLSLKQWLVCIAIGIGSIILRTAVITIIKPNLLKIIRFINQKSKKAKLKVY</sequence>
<reference evidence="7" key="1">
    <citation type="submission" date="2021-01" db="EMBL/GenBank/DDBJ databases">
        <authorList>
            <consortium name="Genoscope - CEA"/>
            <person name="William W."/>
        </authorList>
    </citation>
    <scope>NUCLEOTIDE SEQUENCE</scope>
</reference>
<protein>
    <recommendedName>
        <fullName evidence="9">Cation-transporting P-type ATPase N-terminal domain-containing protein</fullName>
    </recommendedName>
</protein>
<feature type="transmembrane region" description="Helical" evidence="4">
    <location>
        <begin position="795"/>
        <end position="816"/>
    </location>
</feature>
<feature type="transmembrane region" description="Helical" evidence="4">
    <location>
        <begin position="284"/>
        <end position="303"/>
    </location>
</feature>
<dbReference type="OrthoDB" id="116380at2759"/>
<evidence type="ECO:0000256" key="3">
    <source>
        <dbReference type="ARBA" id="ARBA00022842"/>
    </source>
</evidence>
<feature type="transmembrane region" description="Helical" evidence="4">
    <location>
        <begin position="757"/>
        <end position="774"/>
    </location>
</feature>
<organism evidence="7 8">
    <name type="scientific">Paramecium sonneborni</name>
    <dbReference type="NCBI Taxonomy" id="65129"/>
    <lineage>
        <taxon>Eukaryota</taxon>
        <taxon>Sar</taxon>
        <taxon>Alveolata</taxon>
        <taxon>Ciliophora</taxon>
        <taxon>Intramacronucleata</taxon>
        <taxon>Oligohymenophorea</taxon>
        <taxon>Peniculida</taxon>
        <taxon>Parameciidae</taxon>
        <taxon>Paramecium</taxon>
    </lineage>
</organism>
<evidence type="ECO:0000313" key="7">
    <source>
        <dbReference type="EMBL" id="CAD8099526.1"/>
    </source>
</evidence>
<evidence type="ECO:0000259" key="5">
    <source>
        <dbReference type="Pfam" id="PF00122"/>
    </source>
</evidence>
<evidence type="ECO:0000256" key="1">
    <source>
        <dbReference type="ARBA" id="ARBA00004127"/>
    </source>
</evidence>
<name>A0A8S1P8S7_9CILI</name>
<keyword evidence="4" id="KW-0472">Membrane</keyword>
<dbReference type="GO" id="GO:0012505">
    <property type="term" value="C:endomembrane system"/>
    <property type="evidence" value="ECO:0007669"/>
    <property type="project" value="UniProtKB-SubCell"/>
</dbReference>
<dbReference type="Pfam" id="PF00122">
    <property type="entry name" value="E1-E2_ATPase"/>
    <property type="match status" value="1"/>
</dbReference>
<feature type="transmembrane region" description="Helical" evidence="4">
    <location>
        <begin position="888"/>
        <end position="910"/>
    </location>
</feature>
<dbReference type="GO" id="GO:0005388">
    <property type="term" value="F:P-type calcium transporter activity"/>
    <property type="evidence" value="ECO:0007669"/>
    <property type="project" value="TreeGrafter"/>
</dbReference>
<feature type="transmembrane region" description="Helical" evidence="4">
    <location>
        <begin position="847"/>
        <end position="868"/>
    </location>
</feature>
<keyword evidence="8" id="KW-1185">Reference proteome</keyword>
<dbReference type="AlphaFoldDB" id="A0A8S1P8S7"/>
<dbReference type="PANTHER" id="PTHR24093:SF369">
    <property type="entry name" value="CALCIUM-TRANSPORTING ATPASE"/>
    <property type="match status" value="1"/>
</dbReference>
<evidence type="ECO:0000313" key="8">
    <source>
        <dbReference type="Proteomes" id="UP000692954"/>
    </source>
</evidence>
<feature type="transmembrane region" description="Helical" evidence="4">
    <location>
        <begin position="114"/>
        <end position="132"/>
    </location>
</feature>
<dbReference type="Pfam" id="PF13246">
    <property type="entry name" value="Cation_ATPase"/>
    <property type="match status" value="1"/>
</dbReference>
<evidence type="ECO:0000256" key="2">
    <source>
        <dbReference type="ARBA" id="ARBA00022723"/>
    </source>
</evidence>
<dbReference type="GO" id="GO:0046872">
    <property type="term" value="F:metal ion binding"/>
    <property type="evidence" value="ECO:0007669"/>
    <property type="project" value="UniProtKB-KW"/>
</dbReference>
<feature type="domain" description="P-type ATPase A" evidence="5">
    <location>
        <begin position="150"/>
        <end position="261"/>
    </location>
</feature>
<accession>A0A8S1P8S7</accession>
<dbReference type="Pfam" id="PF00689">
    <property type="entry name" value="Cation_ATPase_C"/>
    <property type="match status" value="1"/>
</dbReference>
<evidence type="ECO:0008006" key="9">
    <source>
        <dbReference type="Google" id="ProtNLM"/>
    </source>
</evidence>
<keyword evidence="3" id="KW-0460">Magnesium</keyword>
<dbReference type="InterPro" id="IPR006068">
    <property type="entry name" value="ATPase_P-typ_cation-transptr_C"/>
</dbReference>
<comment type="subcellular location">
    <subcellularLocation>
        <location evidence="1">Endomembrane system</location>
        <topology evidence="1">Multi-pass membrane protein</topology>
    </subcellularLocation>
</comment>
<dbReference type="InterPro" id="IPR059000">
    <property type="entry name" value="ATPase_P-type_domA"/>
</dbReference>
<feature type="transmembrane region" description="Helical" evidence="4">
    <location>
        <begin position="85"/>
        <end position="102"/>
    </location>
</feature>